<dbReference type="AlphaFoldDB" id="A0A7I8WF98"/>
<feature type="coiled-coil region" evidence="1">
    <location>
        <begin position="15"/>
        <end position="42"/>
    </location>
</feature>
<keyword evidence="1" id="KW-0175">Coiled coil</keyword>
<sequence length="162" mass="18592">MQSAINLIKEYSPLAEINEDSKKKFSEQLRTLENQCECTAAEIIEFIGILHKEICYKKGYMCDTPGSEAITITCQFLDTVMDQNLSYEEAKPVNEELMNKLTNIFEIQATCSGNFSAVEAFLSNSLFIEYIEKDVSEVHISKWLKSLRKEFQPKKKDKNSLL</sequence>
<evidence type="ECO:0000313" key="3">
    <source>
        <dbReference type="Proteomes" id="UP000549394"/>
    </source>
</evidence>
<accession>A0A7I8WF98</accession>
<comment type="caution">
    <text evidence="2">The sequence shown here is derived from an EMBL/GenBank/DDBJ whole genome shotgun (WGS) entry which is preliminary data.</text>
</comment>
<organism evidence="2 3">
    <name type="scientific">Dimorphilus gyrociliatus</name>
    <dbReference type="NCBI Taxonomy" id="2664684"/>
    <lineage>
        <taxon>Eukaryota</taxon>
        <taxon>Metazoa</taxon>
        <taxon>Spiralia</taxon>
        <taxon>Lophotrochozoa</taxon>
        <taxon>Annelida</taxon>
        <taxon>Polychaeta</taxon>
        <taxon>Polychaeta incertae sedis</taxon>
        <taxon>Dinophilidae</taxon>
        <taxon>Dimorphilus</taxon>
    </lineage>
</organism>
<gene>
    <name evidence="2" type="ORF">DGYR_LOCUS14076</name>
</gene>
<keyword evidence="3" id="KW-1185">Reference proteome</keyword>
<evidence type="ECO:0000256" key="1">
    <source>
        <dbReference type="SAM" id="Coils"/>
    </source>
</evidence>
<dbReference type="Proteomes" id="UP000549394">
    <property type="component" value="Unassembled WGS sequence"/>
</dbReference>
<protein>
    <submittedName>
        <fullName evidence="2">DgyrCDS14883</fullName>
    </submittedName>
</protein>
<reference evidence="2 3" key="1">
    <citation type="submission" date="2020-08" db="EMBL/GenBank/DDBJ databases">
        <authorList>
            <person name="Hejnol A."/>
        </authorList>
    </citation>
    <scope>NUCLEOTIDE SEQUENCE [LARGE SCALE GENOMIC DNA]</scope>
</reference>
<dbReference type="EMBL" id="CAJFCJ010000095">
    <property type="protein sequence ID" value="CAD5126854.1"/>
    <property type="molecule type" value="Genomic_DNA"/>
</dbReference>
<evidence type="ECO:0000313" key="2">
    <source>
        <dbReference type="EMBL" id="CAD5126854.1"/>
    </source>
</evidence>
<proteinExistence type="predicted"/>
<name>A0A7I8WF98_9ANNE</name>